<dbReference type="OrthoDB" id="28045at2759"/>
<reference evidence="2" key="2">
    <citation type="submission" date="2025-05" db="UniProtKB">
        <authorList>
            <consortium name="Ensembl"/>
        </authorList>
    </citation>
    <scope>IDENTIFICATION</scope>
</reference>
<feature type="region of interest" description="Disordered" evidence="1">
    <location>
        <begin position="595"/>
        <end position="627"/>
    </location>
</feature>
<dbReference type="Proteomes" id="UP000265120">
    <property type="component" value="Chromosome 5"/>
</dbReference>
<dbReference type="Gene3D" id="1.25.40.20">
    <property type="entry name" value="Ankyrin repeat-containing domain"/>
    <property type="match status" value="1"/>
</dbReference>
<accession>A0A3P8VQR1</accession>
<evidence type="ECO:0000313" key="3">
    <source>
        <dbReference type="Proteomes" id="UP000265120"/>
    </source>
</evidence>
<evidence type="ECO:0000313" key="2">
    <source>
        <dbReference type="Ensembl" id="ENSCSEP00000016619.1"/>
    </source>
</evidence>
<feature type="region of interest" description="Disordered" evidence="1">
    <location>
        <begin position="557"/>
        <end position="578"/>
    </location>
</feature>
<dbReference type="RefSeq" id="XP_024911646.1">
    <property type="nucleotide sequence ID" value="XM_025055878.1"/>
</dbReference>
<feature type="compositionally biased region" description="Low complexity" evidence="1">
    <location>
        <begin position="507"/>
        <end position="518"/>
    </location>
</feature>
<dbReference type="PANTHER" id="PTHR13944:SF23">
    <property type="entry name" value="RHO GUANINE NUCLEOTIDE EXCHANGE FACTOR 18"/>
    <property type="match status" value="1"/>
</dbReference>
<dbReference type="GO" id="GO:0035023">
    <property type="term" value="P:regulation of Rho protein signal transduction"/>
    <property type="evidence" value="ECO:0007669"/>
    <property type="project" value="TreeGrafter"/>
</dbReference>
<feature type="compositionally biased region" description="Polar residues" evidence="1">
    <location>
        <begin position="604"/>
        <end position="613"/>
    </location>
</feature>
<feature type="compositionally biased region" description="Basic and acidic residues" evidence="1">
    <location>
        <begin position="523"/>
        <end position="534"/>
    </location>
</feature>
<dbReference type="GeneTree" id="ENSGT00940000154146"/>
<organism evidence="2 3">
    <name type="scientific">Cynoglossus semilaevis</name>
    <name type="common">Tongue sole</name>
    <dbReference type="NCBI Taxonomy" id="244447"/>
    <lineage>
        <taxon>Eukaryota</taxon>
        <taxon>Metazoa</taxon>
        <taxon>Chordata</taxon>
        <taxon>Craniata</taxon>
        <taxon>Vertebrata</taxon>
        <taxon>Euteleostomi</taxon>
        <taxon>Actinopterygii</taxon>
        <taxon>Neopterygii</taxon>
        <taxon>Teleostei</taxon>
        <taxon>Neoteleostei</taxon>
        <taxon>Acanthomorphata</taxon>
        <taxon>Carangaria</taxon>
        <taxon>Pleuronectiformes</taxon>
        <taxon>Pleuronectoidei</taxon>
        <taxon>Cynoglossidae</taxon>
        <taxon>Cynoglossinae</taxon>
        <taxon>Cynoglossus</taxon>
    </lineage>
</organism>
<evidence type="ECO:0000256" key="1">
    <source>
        <dbReference type="SAM" id="MobiDB-lite"/>
    </source>
</evidence>
<dbReference type="Ensembl" id="ENSCSET00000016840.1">
    <property type="protein sequence ID" value="ENSCSEP00000016627.1"/>
    <property type="gene ID" value="ENSCSEG00000010687.1"/>
</dbReference>
<dbReference type="InterPro" id="IPR036770">
    <property type="entry name" value="Ankyrin_rpt-contain_sf"/>
</dbReference>
<feature type="region of interest" description="Disordered" evidence="1">
    <location>
        <begin position="461"/>
        <end position="534"/>
    </location>
</feature>
<sequence length="627" mass="68452">MKLNQQQAPLYGQCVITVQLNDDELAADEEGVDYFLLFAGTTQRHLSSTQRISHDTLQAVCPAHDCCEEVLVTLCSVSRDFSLPHVAPLAEHRFNFVQDLAFDMAQFLVSTAGRADALDGALLLDECQIPLQECERLDESLALALHHLVLPPGWSLLGNRLDSSTDLTPQETLLHFSARRGLFRVTHFLLKQPGAKEALTLANRQGHTPSTIAASCGHEHLYQLLNTDDPVGEAYTQNIHPVSSDARVVCHLPRLNTHSLTLRTHPGREVPTLQEGVEQLLHHIHAKGVSGLELRFDRLHTAAECCDAVETEITCVEELQQPAGACKCLDIITGDSCAQNCLVAGSNTDLGCGETESAENDSSLPVSVPKSEVRPKEVGLFFSLREQVCLSSEETDGTLEEQLLVFTQDLSVCHTSEGPQVEAERANLTLGVVPPTVCGKQAEETDREAVIWEVQEAIKGEGRSEQEEKLSTAGRREEEEEEEEEESNSESTELITPSVQQKAVVMGQSSSLEGLEQSENSDSEIKDCSQEGGRVKKDEMKLCEELCDGLSLHENEGLTDPVSASGDPSHPPMTDCGDVIERPEAAFSCLLIEGLLEGEPPPDTSSLEQNQETAGRDYLTDGSRSTF</sequence>
<dbReference type="STRING" id="244447.ENSCSEP00000016619"/>
<feature type="compositionally biased region" description="Acidic residues" evidence="1">
    <location>
        <begin position="478"/>
        <end position="488"/>
    </location>
</feature>
<dbReference type="InterPro" id="IPR051632">
    <property type="entry name" value="Rho_GEF"/>
</dbReference>
<dbReference type="PANTHER" id="PTHR13944">
    <property type="entry name" value="AGAP007712-PA"/>
    <property type="match status" value="1"/>
</dbReference>
<feature type="compositionally biased region" description="Basic and acidic residues" evidence="1">
    <location>
        <begin position="461"/>
        <end position="477"/>
    </location>
</feature>
<dbReference type="SUPFAM" id="SSF48403">
    <property type="entry name" value="Ankyrin repeat"/>
    <property type="match status" value="1"/>
</dbReference>
<dbReference type="OMA" id="PAGACKC"/>
<dbReference type="GO" id="GO:0005886">
    <property type="term" value="C:plasma membrane"/>
    <property type="evidence" value="ECO:0007669"/>
    <property type="project" value="TreeGrafter"/>
</dbReference>
<reference evidence="2 3" key="1">
    <citation type="journal article" date="2014" name="Nat. Genet.">
        <title>Whole-genome sequence of a flatfish provides insights into ZW sex chromosome evolution and adaptation to a benthic lifestyle.</title>
        <authorList>
            <person name="Chen S."/>
            <person name="Zhang G."/>
            <person name="Shao C."/>
            <person name="Huang Q."/>
            <person name="Liu G."/>
            <person name="Zhang P."/>
            <person name="Song W."/>
            <person name="An N."/>
            <person name="Chalopin D."/>
            <person name="Volff J.N."/>
            <person name="Hong Y."/>
            <person name="Li Q."/>
            <person name="Sha Z."/>
            <person name="Zhou H."/>
            <person name="Xie M."/>
            <person name="Yu Q."/>
            <person name="Liu Y."/>
            <person name="Xiang H."/>
            <person name="Wang N."/>
            <person name="Wu K."/>
            <person name="Yang C."/>
            <person name="Zhou Q."/>
            <person name="Liao X."/>
            <person name="Yang L."/>
            <person name="Hu Q."/>
            <person name="Zhang J."/>
            <person name="Meng L."/>
            <person name="Jin L."/>
            <person name="Tian Y."/>
            <person name="Lian J."/>
            <person name="Yang J."/>
            <person name="Miao G."/>
            <person name="Liu S."/>
            <person name="Liang Z."/>
            <person name="Yan F."/>
            <person name="Li Y."/>
            <person name="Sun B."/>
            <person name="Zhang H."/>
            <person name="Zhang J."/>
            <person name="Zhu Y."/>
            <person name="Du M."/>
            <person name="Zhao Y."/>
            <person name="Schartl M."/>
            <person name="Tang Q."/>
            <person name="Wang J."/>
        </authorList>
    </citation>
    <scope>NUCLEOTIDE SEQUENCE</scope>
</reference>
<dbReference type="AlphaFoldDB" id="A0A3P8VQR1"/>
<name>A0A3P8VQR1_CYNSE</name>
<keyword evidence="3" id="KW-1185">Reference proteome</keyword>
<proteinExistence type="predicted"/>
<dbReference type="GeneID" id="112487063"/>
<protein>
    <submittedName>
        <fullName evidence="2">A-kinase anchor protein 13-like</fullName>
    </submittedName>
</protein>
<dbReference type="Ensembl" id="ENSCSET00000016832.1">
    <property type="protein sequence ID" value="ENSCSEP00000016619.1"/>
    <property type="gene ID" value="ENSCSEG00000010687.1"/>
</dbReference>